<protein>
    <submittedName>
        <fullName evidence="1">Uncharacterized protein</fullName>
    </submittedName>
</protein>
<accession>A0A2P2R126</accession>
<dbReference type="EMBL" id="GGEC01092449">
    <property type="protein sequence ID" value="MBX72933.1"/>
    <property type="molecule type" value="Transcribed_RNA"/>
</dbReference>
<sequence length="32" mass="3537">MPGNSSTMFPTTKAIREVSYGFKSKLTSPLPY</sequence>
<organism evidence="1">
    <name type="scientific">Rhizophora mucronata</name>
    <name type="common">Asiatic mangrove</name>
    <dbReference type="NCBI Taxonomy" id="61149"/>
    <lineage>
        <taxon>Eukaryota</taxon>
        <taxon>Viridiplantae</taxon>
        <taxon>Streptophyta</taxon>
        <taxon>Embryophyta</taxon>
        <taxon>Tracheophyta</taxon>
        <taxon>Spermatophyta</taxon>
        <taxon>Magnoliopsida</taxon>
        <taxon>eudicotyledons</taxon>
        <taxon>Gunneridae</taxon>
        <taxon>Pentapetalae</taxon>
        <taxon>rosids</taxon>
        <taxon>fabids</taxon>
        <taxon>Malpighiales</taxon>
        <taxon>Rhizophoraceae</taxon>
        <taxon>Rhizophora</taxon>
    </lineage>
</organism>
<name>A0A2P2R126_RHIMU</name>
<dbReference type="AlphaFoldDB" id="A0A2P2R126"/>
<proteinExistence type="predicted"/>
<reference evidence="1" key="1">
    <citation type="submission" date="2018-02" db="EMBL/GenBank/DDBJ databases">
        <title>Rhizophora mucronata_Transcriptome.</title>
        <authorList>
            <person name="Meera S.P."/>
            <person name="Sreeshan A."/>
            <person name="Augustine A."/>
        </authorList>
    </citation>
    <scope>NUCLEOTIDE SEQUENCE</scope>
    <source>
        <tissue evidence="1">Leaf</tissue>
    </source>
</reference>
<evidence type="ECO:0000313" key="1">
    <source>
        <dbReference type="EMBL" id="MBX72933.1"/>
    </source>
</evidence>